<gene>
    <name evidence="1" type="ORF">LEP48_06075</name>
</gene>
<evidence type="ECO:0000313" key="1">
    <source>
        <dbReference type="EMBL" id="MCA5892921.1"/>
    </source>
</evidence>
<name>A0ABS7ZD03_9MICO</name>
<reference evidence="1 2" key="1">
    <citation type="submission" date="2021-09" db="EMBL/GenBank/DDBJ databases">
        <title>Isoptericola luteus sp. nov., a novel bacterium isolated from Harbin, the capital city of Heilongjiang province.</title>
        <authorList>
            <person name="Li J."/>
        </authorList>
    </citation>
    <scope>NUCLEOTIDE SEQUENCE [LARGE SCALE GENOMIC DNA]</scope>
    <source>
        <strain evidence="1 2">NEAU-Y5</strain>
    </source>
</reference>
<dbReference type="InterPro" id="IPR024079">
    <property type="entry name" value="MetalloPept_cat_dom_sf"/>
</dbReference>
<dbReference type="Gene3D" id="3.40.390.10">
    <property type="entry name" value="Collagenase (Catalytic Domain)"/>
    <property type="match status" value="1"/>
</dbReference>
<evidence type="ECO:0000313" key="2">
    <source>
        <dbReference type="Proteomes" id="UP001319870"/>
    </source>
</evidence>
<comment type="caution">
    <text evidence="1">The sequence shown here is derived from an EMBL/GenBank/DDBJ whole genome shotgun (WGS) entry which is preliminary data.</text>
</comment>
<dbReference type="EMBL" id="JAIXCQ010000003">
    <property type="protein sequence ID" value="MCA5892921.1"/>
    <property type="molecule type" value="Genomic_DNA"/>
</dbReference>
<proteinExistence type="predicted"/>
<evidence type="ECO:0008006" key="3">
    <source>
        <dbReference type="Google" id="ProtNLM"/>
    </source>
</evidence>
<organism evidence="1 2">
    <name type="scientific">Isoptericola luteus</name>
    <dbReference type="NCBI Taxonomy" id="2879484"/>
    <lineage>
        <taxon>Bacteria</taxon>
        <taxon>Bacillati</taxon>
        <taxon>Actinomycetota</taxon>
        <taxon>Actinomycetes</taxon>
        <taxon>Micrococcales</taxon>
        <taxon>Promicromonosporaceae</taxon>
        <taxon>Isoptericola</taxon>
    </lineage>
</organism>
<dbReference type="SUPFAM" id="SSF55486">
    <property type="entry name" value="Metalloproteases ('zincins'), catalytic domain"/>
    <property type="match status" value="2"/>
</dbReference>
<protein>
    <recommendedName>
        <fullName evidence="3">Peptidase M10 metallopeptidase domain-containing protein</fullName>
    </recommendedName>
</protein>
<keyword evidence="2" id="KW-1185">Reference proteome</keyword>
<dbReference type="InterPro" id="IPR046731">
    <property type="entry name" value="DUF6623"/>
</dbReference>
<dbReference type="Proteomes" id="UP001319870">
    <property type="component" value="Unassembled WGS sequence"/>
</dbReference>
<dbReference type="Pfam" id="PF20328">
    <property type="entry name" value="DUF6623"/>
    <property type="match status" value="1"/>
</dbReference>
<accession>A0ABS7ZD03</accession>
<sequence>MLTHAMWVHGHQVRIENPERMAQVWRAGFFSRLVGRPGTTNWLHLPVPTPVIVDDKRQMVHSALVRLRCGSRRATVTNVHVFDGARRIAAHDGLSLSPSAFGMERFDVPEHPDVVEGLGITLGVRFAGHSDAENTIEIASAGCDLTLMETVRLHVKTLTAPTRFTIDQMVAGMQQVYADAGIRVVRASDETLNLPDLDVVDTGECRRGQSTAEQSTLFGNRNGAGGNDVVVYFVRATNPPLNGCAAHPSGRPGAVVASGASRWTLAHEVGHVLGLNHVSPADRLMMGGGTDNITNPPPDLVASEASTMVASGLTQAP</sequence>
<dbReference type="RefSeq" id="WP_225564680.1">
    <property type="nucleotide sequence ID" value="NZ_JAIXCQ010000003.1"/>
</dbReference>